<accession>A0A845BJ41</accession>
<proteinExistence type="predicted"/>
<sequence length="124" mass="13013">MTHPGPSATGQPAHAAAAPPPAAAAAAPAVTGLDLVMGLDELQDLLARLAMLQRLEATEQRRLWRAAGIREVILAWQYTGELAAALREELTAVADQLQAHCRAVARRLDGPATPWPAEPDTPAG</sequence>
<dbReference type="Proteomes" id="UP000460715">
    <property type="component" value="Unassembled WGS sequence"/>
</dbReference>
<dbReference type="AlphaFoldDB" id="A0A845BJ41"/>
<evidence type="ECO:0000313" key="3">
    <source>
        <dbReference type="Proteomes" id="UP000460715"/>
    </source>
</evidence>
<organism evidence="2 3">
    <name type="scientific">Teichococcus coralli</name>
    <dbReference type="NCBI Taxonomy" id="2545983"/>
    <lineage>
        <taxon>Bacteria</taxon>
        <taxon>Pseudomonadati</taxon>
        <taxon>Pseudomonadota</taxon>
        <taxon>Alphaproteobacteria</taxon>
        <taxon>Acetobacterales</taxon>
        <taxon>Roseomonadaceae</taxon>
        <taxon>Roseomonas</taxon>
    </lineage>
</organism>
<reference evidence="2 3" key="1">
    <citation type="submission" date="2019-03" db="EMBL/GenBank/DDBJ databases">
        <title>Roseomonas sp. a novel Roseomonas species isolated from Sea whip Gorgonian.</title>
        <authorList>
            <person name="Li F."/>
            <person name="Pan X."/>
            <person name="Huang S."/>
            <person name="Li Z."/>
            <person name="Meng B."/>
        </authorList>
    </citation>
    <scope>NUCLEOTIDE SEQUENCE [LARGE SCALE GENOMIC DNA]</scope>
    <source>
        <strain evidence="2 3">M0104</strain>
    </source>
</reference>
<feature type="compositionally biased region" description="Low complexity" evidence="1">
    <location>
        <begin position="12"/>
        <end position="23"/>
    </location>
</feature>
<comment type="caution">
    <text evidence="2">The sequence shown here is derived from an EMBL/GenBank/DDBJ whole genome shotgun (WGS) entry which is preliminary data.</text>
</comment>
<dbReference type="RefSeq" id="WP_160939484.1">
    <property type="nucleotide sequence ID" value="NZ_SNVJ01000042.1"/>
</dbReference>
<protein>
    <submittedName>
        <fullName evidence="2">Uncharacterized protein</fullName>
    </submittedName>
</protein>
<gene>
    <name evidence="2" type="ORF">E0493_22270</name>
</gene>
<dbReference type="EMBL" id="SNVJ01000042">
    <property type="protein sequence ID" value="MXP66074.1"/>
    <property type="molecule type" value="Genomic_DNA"/>
</dbReference>
<name>A0A845BJ41_9PROT</name>
<feature type="region of interest" description="Disordered" evidence="1">
    <location>
        <begin position="1"/>
        <end position="23"/>
    </location>
</feature>
<evidence type="ECO:0000313" key="2">
    <source>
        <dbReference type="EMBL" id="MXP66074.1"/>
    </source>
</evidence>
<evidence type="ECO:0000256" key="1">
    <source>
        <dbReference type="SAM" id="MobiDB-lite"/>
    </source>
</evidence>
<keyword evidence="3" id="KW-1185">Reference proteome</keyword>